<dbReference type="Proteomes" id="UP001149165">
    <property type="component" value="Unassembled WGS sequence"/>
</dbReference>
<dbReference type="EMBL" id="JAPQKH010000004">
    <property type="protein sequence ID" value="KAJ5100877.1"/>
    <property type="molecule type" value="Genomic_DNA"/>
</dbReference>
<reference evidence="1" key="2">
    <citation type="journal article" date="2023" name="IMA Fungus">
        <title>Comparative genomic study of the Penicillium genus elucidates a diverse pangenome and 15 lateral gene transfer events.</title>
        <authorList>
            <person name="Petersen C."/>
            <person name="Sorensen T."/>
            <person name="Nielsen M.R."/>
            <person name="Sondergaard T.E."/>
            <person name="Sorensen J.L."/>
            <person name="Fitzpatrick D.A."/>
            <person name="Frisvad J.C."/>
            <person name="Nielsen K.L."/>
        </authorList>
    </citation>
    <scope>NUCLEOTIDE SEQUENCE</scope>
    <source>
        <strain evidence="1">IBT 30069</strain>
    </source>
</reference>
<name>A0A9W9KDC4_9EURO</name>
<dbReference type="AlphaFoldDB" id="A0A9W9KDC4"/>
<gene>
    <name evidence="1" type="ORF">N7456_006929</name>
</gene>
<accession>A0A9W9KDC4</accession>
<reference evidence="1" key="1">
    <citation type="submission" date="2022-11" db="EMBL/GenBank/DDBJ databases">
        <authorList>
            <person name="Petersen C."/>
        </authorList>
    </citation>
    <scope>NUCLEOTIDE SEQUENCE</scope>
    <source>
        <strain evidence="1">IBT 30069</strain>
    </source>
</reference>
<keyword evidence="2" id="KW-1185">Reference proteome</keyword>
<proteinExistence type="predicted"/>
<evidence type="ECO:0000313" key="1">
    <source>
        <dbReference type="EMBL" id="KAJ5100877.1"/>
    </source>
</evidence>
<protein>
    <submittedName>
        <fullName evidence="1">Uncharacterized protein</fullName>
    </submittedName>
</protein>
<sequence>MTASPNCVLNANLAFEETPLDSSIDFSNVSENRVTMIIGRGQMVYWQGSNVTVYEVDDEGNEQTRKLVGMPNGQGVARDGIKLYITKGKVTESA</sequence>
<evidence type="ECO:0000313" key="2">
    <source>
        <dbReference type="Proteomes" id="UP001149165"/>
    </source>
</evidence>
<comment type="caution">
    <text evidence="1">The sequence shown here is derived from an EMBL/GenBank/DDBJ whole genome shotgun (WGS) entry which is preliminary data.</text>
</comment>
<dbReference type="OrthoDB" id="4255927at2759"/>
<organism evidence="1 2">
    <name type="scientific">Penicillium angulare</name>
    <dbReference type="NCBI Taxonomy" id="116970"/>
    <lineage>
        <taxon>Eukaryota</taxon>
        <taxon>Fungi</taxon>
        <taxon>Dikarya</taxon>
        <taxon>Ascomycota</taxon>
        <taxon>Pezizomycotina</taxon>
        <taxon>Eurotiomycetes</taxon>
        <taxon>Eurotiomycetidae</taxon>
        <taxon>Eurotiales</taxon>
        <taxon>Aspergillaceae</taxon>
        <taxon>Penicillium</taxon>
    </lineage>
</organism>